<proteinExistence type="predicted"/>
<keyword evidence="3" id="KW-1185">Reference proteome</keyword>
<evidence type="ECO:0000256" key="1">
    <source>
        <dbReference type="SAM" id="SignalP"/>
    </source>
</evidence>
<evidence type="ECO:0000313" key="2">
    <source>
        <dbReference type="EMBL" id="CAG8958278.1"/>
    </source>
</evidence>
<reference evidence="2" key="1">
    <citation type="submission" date="2021-07" db="EMBL/GenBank/DDBJ databases">
        <authorList>
            <person name="Durling M."/>
        </authorList>
    </citation>
    <scope>NUCLEOTIDE SEQUENCE</scope>
</reference>
<evidence type="ECO:0008006" key="4">
    <source>
        <dbReference type="Google" id="ProtNLM"/>
    </source>
</evidence>
<evidence type="ECO:0000313" key="3">
    <source>
        <dbReference type="Proteomes" id="UP000696280"/>
    </source>
</evidence>
<feature type="chain" id="PRO_5040212283" description="Secreted protein" evidence="1">
    <location>
        <begin position="18"/>
        <end position="94"/>
    </location>
</feature>
<gene>
    <name evidence="2" type="ORF">HYFRA_00000633</name>
</gene>
<dbReference type="AlphaFoldDB" id="A0A9N9L512"/>
<sequence length="94" mass="10086">MSVLAAAAAAAAVTASAVTSNALHCTTQRPSINPIALDCQRSWRALIGFVCVDRDWDGMITRSISHLCTRYVPPMVNTQSTGPRGLYTPTTHLQ</sequence>
<dbReference type="EMBL" id="CAJVRL010000081">
    <property type="protein sequence ID" value="CAG8958278.1"/>
    <property type="molecule type" value="Genomic_DNA"/>
</dbReference>
<keyword evidence="1" id="KW-0732">Signal</keyword>
<feature type="signal peptide" evidence="1">
    <location>
        <begin position="1"/>
        <end position="17"/>
    </location>
</feature>
<organism evidence="2 3">
    <name type="scientific">Hymenoscyphus fraxineus</name>
    <dbReference type="NCBI Taxonomy" id="746836"/>
    <lineage>
        <taxon>Eukaryota</taxon>
        <taxon>Fungi</taxon>
        <taxon>Dikarya</taxon>
        <taxon>Ascomycota</taxon>
        <taxon>Pezizomycotina</taxon>
        <taxon>Leotiomycetes</taxon>
        <taxon>Helotiales</taxon>
        <taxon>Helotiaceae</taxon>
        <taxon>Hymenoscyphus</taxon>
    </lineage>
</organism>
<name>A0A9N9L512_9HELO</name>
<comment type="caution">
    <text evidence="2">The sequence shown here is derived from an EMBL/GenBank/DDBJ whole genome shotgun (WGS) entry which is preliminary data.</text>
</comment>
<accession>A0A9N9L512</accession>
<protein>
    <recommendedName>
        <fullName evidence="4">Secreted protein</fullName>
    </recommendedName>
</protein>
<dbReference type="Proteomes" id="UP000696280">
    <property type="component" value="Unassembled WGS sequence"/>
</dbReference>